<comment type="caution">
    <text evidence="2">The sequence shown here is derived from an EMBL/GenBank/DDBJ whole genome shotgun (WGS) entry which is preliminary data.</text>
</comment>
<dbReference type="AlphaFoldDB" id="A0A9D1VTC7"/>
<evidence type="ECO:0000259" key="1">
    <source>
        <dbReference type="PROSITE" id="PS50943"/>
    </source>
</evidence>
<accession>A0A9D1VTC7</accession>
<dbReference type="GO" id="GO:0003677">
    <property type="term" value="F:DNA binding"/>
    <property type="evidence" value="ECO:0007669"/>
    <property type="project" value="InterPro"/>
</dbReference>
<dbReference type="InterPro" id="IPR010982">
    <property type="entry name" value="Lambda_DNA-bd_dom_sf"/>
</dbReference>
<reference evidence="2" key="2">
    <citation type="submission" date="2021-04" db="EMBL/GenBank/DDBJ databases">
        <authorList>
            <person name="Gilroy R."/>
        </authorList>
    </citation>
    <scope>NUCLEOTIDE SEQUENCE</scope>
    <source>
        <strain evidence="2">26628</strain>
    </source>
</reference>
<protein>
    <submittedName>
        <fullName evidence="2">Helix-turn-helix domain-containing protein</fullName>
    </submittedName>
</protein>
<dbReference type="SUPFAM" id="SSF47413">
    <property type="entry name" value="lambda repressor-like DNA-binding domains"/>
    <property type="match status" value="1"/>
</dbReference>
<dbReference type="EMBL" id="DXFD01000048">
    <property type="protein sequence ID" value="HIX46604.1"/>
    <property type="molecule type" value="Genomic_DNA"/>
</dbReference>
<organism evidence="2 3">
    <name type="scientific">Candidatus Borkfalkia faecigallinarum</name>
    <dbReference type="NCBI Taxonomy" id="2838509"/>
    <lineage>
        <taxon>Bacteria</taxon>
        <taxon>Bacillati</taxon>
        <taxon>Bacillota</taxon>
        <taxon>Clostridia</taxon>
        <taxon>Christensenellales</taxon>
        <taxon>Christensenellaceae</taxon>
        <taxon>Candidatus Borkfalkia</taxon>
    </lineage>
</organism>
<dbReference type="Gene3D" id="1.10.260.40">
    <property type="entry name" value="lambda repressor-like DNA-binding domains"/>
    <property type="match status" value="1"/>
</dbReference>
<dbReference type="Proteomes" id="UP000824249">
    <property type="component" value="Unassembled WGS sequence"/>
</dbReference>
<dbReference type="CDD" id="cd00093">
    <property type="entry name" value="HTH_XRE"/>
    <property type="match status" value="1"/>
</dbReference>
<dbReference type="SMART" id="SM00530">
    <property type="entry name" value="HTH_XRE"/>
    <property type="match status" value="1"/>
</dbReference>
<name>A0A9D1VTC7_9FIRM</name>
<evidence type="ECO:0000313" key="2">
    <source>
        <dbReference type="EMBL" id="HIX46604.1"/>
    </source>
</evidence>
<dbReference type="Pfam" id="PF01381">
    <property type="entry name" value="HTH_3"/>
    <property type="match status" value="1"/>
</dbReference>
<gene>
    <name evidence="2" type="ORF">H9737_02825</name>
</gene>
<evidence type="ECO:0000313" key="3">
    <source>
        <dbReference type="Proteomes" id="UP000824249"/>
    </source>
</evidence>
<dbReference type="InterPro" id="IPR001387">
    <property type="entry name" value="Cro/C1-type_HTH"/>
</dbReference>
<feature type="domain" description="HTH cro/C1-type" evidence="1">
    <location>
        <begin position="13"/>
        <end position="67"/>
    </location>
</feature>
<sequence>METITSEQIQKKIAEYIRQSGMTQKEIAQRLHISQQCVSAYVRGKKMPAPDTLANLCALLDADANDVLCLKRY</sequence>
<reference evidence="2" key="1">
    <citation type="journal article" date="2021" name="PeerJ">
        <title>Extensive microbial diversity within the chicken gut microbiome revealed by metagenomics and culture.</title>
        <authorList>
            <person name="Gilroy R."/>
            <person name="Ravi A."/>
            <person name="Getino M."/>
            <person name="Pursley I."/>
            <person name="Horton D.L."/>
            <person name="Alikhan N.F."/>
            <person name="Baker D."/>
            <person name="Gharbi K."/>
            <person name="Hall N."/>
            <person name="Watson M."/>
            <person name="Adriaenssens E.M."/>
            <person name="Foster-Nyarko E."/>
            <person name="Jarju S."/>
            <person name="Secka A."/>
            <person name="Antonio M."/>
            <person name="Oren A."/>
            <person name="Chaudhuri R.R."/>
            <person name="La Ragione R."/>
            <person name="Hildebrand F."/>
            <person name="Pallen M.J."/>
        </authorList>
    </citation>
    <scope>NUCLEOTIDE SEQUENCE</scope>
    <source>
        <strain evidence="2">26628</strain>
    </source>
</reference>
<proteinExistence type="predicted"/>
<dbReference type="PROSITE" id="PS50943">
    <property type="entry name" value="HTH_CROC1"/>
    <property type="match status" value="1"/>
</dbReference>